<gene>
    <name evidence="4" type="ORF">QO018_006294</name>
</gene>
<dbReference type="Gene3D" id="3.50.50.60">
    <property type="entry name" value="FAD/NAD(P)-binding domain"/>
    <property type="match status" value="1"/>
</dbReference>
<evidence type="ECO:0000313" key="5">
    <source>
        <dbReference type="Proteomes" id="UP001244552"/>
    </source>
</evidence>
<dbReference type="PANTHER" id="PTHR13847">
    <property type="entry name" value="SARCOSINE DEHYDROGENASE-RELATED"/>
    <property type="match status" value="1"/>
</dbReference>
<dbReference type="Pfam" id="PF01266">
    <property type="entry name" value="DAO"/>
    <property type="match status" value="1"/>
</dbReference>
<evidence type="ECO:0000259" key="3">
    <source>
        <dbReference type="Pfam" id="PF01266"/>
    </source>
</evidence>
<feature type="domain" description="FAD dependent oxidoreductase" evidence="3">
    <location>
        <begin position="50"/>
        <end position="402"/>
    </location>
</feature>
<accession>A0ABU0MVA1</accession>
<feature type="region of interest" description="Disordered" evidence="2">
    <location>
        <begin position="1"/>
        <end position="27"/>
    </location>
</feature>
<keyword evidence="5" id="KW-1185">Reference proteome</keyword>
<evidence type="ECO:0000256" key="1">
    <source>
        <dbReference type="ARBA" id="ARBA00023002"/>
    </source>
</evidence>
<sequence>MTNQGAHQAAGQAQDIPGRGGIWQRPDSLWEATAPPPPVLPALQDGVQADVLVIGGGFTGLSAGLHAAEAGRRVVVLEASELGRGASGRNNGQVIPTLTRPDPADLIDRFGWESGERLVGLIRDSASTLFDLVRRLGIDCAAEQTGWVQPVHSPGRIKIAERRATQWGKFGADVELLDRAAVSAILGTDLYFGGWMNRTGGHINPLALVRGLAAKVVAAGAAVYVNSPALSVQRRGDSWVARTPQGMVTADSLVLGTNGYAATIFPEIRTEVVPVLSWQMATAPLGDNVRKTVLPGRQAMSDTHGDLRFMRYTADNRLVTGGALLNPVNGAERLKRIVGARLAGMFPALNGVGFDHVWNGRIAMTTDYFPRVHRLGPNGFAWAGCNGRGVALSVSLGRELARAAIGQDPKDLALPFTAPTPLPFNALLQRIGPLKILQYRWNDAREV</sequence>
<protein>
    <submittedName>
        <fullName evidence="4">Glycine/D-amino acid oxidase-like deaminating enzyme</fullName>
    </submittedName>
</protein>
<name>A0ABU0MVA1_9PROT</name>
<organism evidence="4 5">
    <name type="scientific">Azospirillum picis</name>
    <dbReference type="NCBI Taxonomy" id="488438"/>
    <lineage>
        <taxon>Bacteria</taxon>
        <taxon>Pseudomonadati</taxon>
        <taxon>Pseudomonadota</taxon>
        <taxon>Alphaproteobacteria</taxon>
        <taxon>Rhodospirillales</taxon>
        <taxon>Azospirillaceae</taxon>
        <taxon>Azospirillum</taxon>
    </lineage>
</organism>
<dbReference type="InterPro" id="IPR006076">
    <property type="entry name" value="FAD-dep_OxRdtase"/>
</dbReference>
<proteinExistence type="predicted"/>
<dbReference type="PANTHER" id="PTHR13847:SF281">
    <property type="entry name" value="FAD DEPENDENT OXIDOREDUCTASE DOMAIN-CONTAINING PROTEIN"/>
    <property type="match status" value="1"/>
</dbReference>
<reference evidence="4 5" key="1">
    <citation type="submission" date="2023-07" db="EMBL/GenBank/DDBJ databases">
        <title>Genomic Encyclopedia of Type Strains, Phase IV (KMG-IV): sequencing the most valuable type-strain genomes for metagenomic binning, comparative biology and taxonomic classification.</title>
        <authorList>
            <person name="Goeker M."/>
        </authorList>
    </citation>
    <scope>NUCLEOTIDE SEQUENCE [LARGE SCALE GENOMIC DNA]</scope>
    <source>
        <strain evidence="4 5">DSM 19922</strain>
    </source>
</reference>
<dbReference type="RefSeq" id="WP_307354616.1">
    <property type="nucleotide sequence ID" value="NZ_JAGINO010000044.1"/>
</dbReference>
<dbReference type="Proteomes" id="UP001244552">
    <property type="component" value="Unassembled WGS sequence"/>
</dbReference>
<evidence type="ECO:0000256" key="2">
    <source>
        <dbReference type="SAM" id="MobiDB-lite"/>
    </source>
</evidence>
<keyword evidence="1" id="KW-0560">Oxidoreductase</keyword>
<dbReference type="Gene3D" id="3.30.9.10">
    <property type="entry name" value="D-Amino Acid Oxidase, subunit A, domain 2"/>
    <property type="match status" value="1"/>
</dbReference>
<evidence type="ECO:0000313" key="4">
    <source>
        <dbReference type="EMBL" id="MDQ0537390.1"/>
    </source>
</evidence>
<dbReference type="InterPro" id="IPR036188">
    <property type="entry name" value="FAD/NAD-bd_sf"/>
</dbReference>
<comment type="caution">
    <text evidence="4">The sequence shown here is derived from an EMBL/GenBank/DDBJ whole genome shotgun (WGS) entry which is preliminary data.</text>
</comment>
<dbReference type="SUPFAM" id="SSF51905">
    <property type="entry name" value="FAD/NAD(P)-binding domain"/>
    <property type="match status" value="1"/>
</dbReference>
<feature type="compositionally biased region" description="Low complexity" evidence="2">
    <location>
        <begin position="1"/>
        <end position="14"/>
    </location>
</feature>
<dbReference type="EMBL" id="JAUSVU010000046">
    <property type="protein sequence ID" value="MDQ0537390.1"/>
    <property type="molecule type" value="Genomic_DNA"/>
</dbReference>